<protein>
    <submittedName>
        <fullName evidence="1">Uncharacterized protein</fullName>
    </submittedName>
</protein>
<accession>A0A0W8E8G9</accession>
<organism evidence="1">
    <name type="scientific">hydrocarbon metagenome</name>
    <dbReference type="NCBI Taxonomy" id="938273"/>
    <lineage>
        <taxon>unclassified sequences</taxon>
        <taxon>metagenomes</taxon>
        <taxon>ecological metagenomes</taxon>
    </lineage>
</organism>
<dbReference type="AlphaFoldDB" id="A0A0W8E8G9"/>
<reference evidence="1" key="1">
    <citation type="journal article" date="2015" name="Proc. Natl. Acad. Sci. U.S.A.">
        <title>Networks of energetic and metabolic interactions define dynamics in microbial communities.</title>
        <authorList>
            <person name="Embree M."/>
            <person name="Liu J.K."/>
            <person name="Al-Bassam M.M."/>
            <person name="Zengler K."/>
        </authorList>
    </citation>
    <scope>NUCLEOTIDE SEQUENCE</scope>
</reference>
<name>A0A0W8E8G9_9ZZZZ</name>
<sequence>MNALQGVKTEKAQLPLDVVLFISNTMFFHSKPITDQGLDTLSTPYVL</sequence>
<proteinExistence type="predicted"/>
<gene>
    <name evidence="1" type="ORF">ASZ90_017724</name>
</gene>
<dbReference type="EMBL" id="LNQE01001837">
    <property type="protein sequence ID" value="KUG04844.1"/>
    <property type="molecule type" value="Genomic_DNA"/>
</dbReference>
<comment type="caution">
    <text evidence="1">The sequence shown here is derived from an EMBL/GenBank/DDBJ whole genome shotgun (WGS) entry which is preliminary data.</text>
</comment>
<evidence type="ECO:0000313" key="1">
    <source>
        <dbReference type="EMBL" id="KUG04844.1"/>
    </source>
</evidence>